<accession>A0ABR1YYX6</accession>
<gene>
    <name evidence="2" type="ORF">HDK90DRAFT_507694</name>
</gene>
<reference evidence="2 3" key="1">
    <citation type="submission" date="2024-04" db="EMBL/GenBank/DDBJ databases">
        <title>Phyllosticta paracitricarpa is synonymous to the EU quarantine fungus P. citricarpa based on phylogenomic analyses.</title>
        <authorList>
            <consortium name="Lawrence Berkeley National Laboratory"/>
            <person name="Van Ingen-Buijs V.A."/>
            <person name="Van Westerhoven A.C."/>
            <person name="Haridas S."/>
            <person name="Skiadas P."/>
            <person name="Martin F."/>
            <person name="Groenewald J.Z."/>
            <person name="Crous P.W."/>
            <person name="Seidl M.F."/>
        </authorList>
    </citation>
    <scope>NUCLEOTIDE SEQUENCE [LARGE SCALE GENOMIC DNA]</scope>
    <source>
        <strain evidence="2 3">CBS 123374</strain>
    </source>
</reference>
<organism evidence="2 3">
    <name type="scientific">Phyllosticta capitalensis</name>
    <dbReference type="NCBI Taxonomy" id="121624"/>
    <lineage>
        <taxon>Eukaryota</taxon>
        <taxon>Fungi</taxon>
        <taxon>Dikarya</taxon>
        <taxon>Ascomycota</taxon>
        <taxon>Pezizomycotina</taxon>
        <taxon>Dothideomycetes</taxon>
        <taxon>Dothideomycetes incertae sedis</taxon>
        <taxon>Botryosphaeriales</taxon>
        <taxon>Phyllostictaceae</taxon>
        <taxon>Phyllosticta</taxon>
    </lineage>
</organism>
<evidence type="ECO:0000313" key="3">
    <source>
        <dbReference type="Proteomes" id="UP001492380"/>
    </source>
</evidence>
<evidence type="ECO:0000313" key="2">
    <source>
        <dbReference type="EMBL" id="KAK8243918.1"/>
    </source>
</evidence>
<evidence type="ECO:0000256" key="1">
    <source>
        <dbReference type="SAM" id="MobiDB-lite"/>
    </source>
</evidence>
<feature type="region of interest" description="Disordered" evidence="1">
    <location>
        <begin position="1"/>
        <end position="25"/>
    </location>
</feature>
<feature type="compositionally biased region" description="Polar residues" evidence="1">
    <location>
        <begin position="9"/>
        <end position="25"/>
    </location>
</feature>
<comment type="caution">
    <text evidence="2">The sequence shown here is derived from an EMBL/GenBank/DDBJ whole genome shotgun (WGS) entry which is preliminary data.</text>
</comment>
<sequence>MDATHRQESAQLPNNGMANSTTRSSSEFAQKVDKLRLKLCPLYPMPCGPPHPDFPKSLLHFWLLNEEQLDSIAAYYHQSSPNQWTELYPCPMHWDVEFLADPALSAEDRIAIKRRKLGKFIGLRGCDTPIEESKKQVDLAIARIEKQVEMEREAARAAEKGWMRWYGV</sequence>
<protein>
    <submittedName>
        <fullName evidence="2">Uncharacterized protein</fullName>
    </submittedName>
</protein>
<dbReference type="Proteomes" id="UP001492380">
    <property type="component" value="Unassembled WGS sequence"/>
</dbReference>
<proteinExistence type="predicted"/>
<name>A0ABR1YYX6_9PEZI</name>
<dbReference type="EMBL" id="JBBWRZ010000002">
    <property type="protein sequence ID" value="KAK8243918.1"/>
    <property type="molecule type" value="Genomic_DNA"/>
</dbReference>
<keyword evidence="3" id="KW-1185">Reference proteome</keyword>